<accession>A0A411HIF8</accession>
<keyword evidence="3" id="KW-0004">4Fe-4S</keyword>
<organism evidence="11 12">
    <name type="scientific">Pseudolysobacter antarcticus</name>
    <dbReference type="NCBI Taxonomy" id="2511995"/>
    <lineage>
        <taxon>Bacteria</taxon>
        <taxon>Pseudomonadati</taxon>
        <taxon>Pseudomonadota</taxon>
        <taxon>Gammaproteobacteria</taxon>
        <taxon>Lysobacterales</taxon>
        <taxon>Rhodanobacteraceae</taxon>
        <taxon>Pseudolysobacter</taxon>
    </lineage>
</organism>
<dbReference type="KEGG" id="xbc:ELE36_07410"/>
<proteinExistence type="predicted"/>
<dbReference type="GO" id="GO:0009055">
    <property type="term" value="F:electron transfer activity"/>
    <property type="evidence" value="ECO:0007669"/>
    <property type="project" value="InterPro"/>
</dbReference>
<keyword evidence="8" id="KW-0411">Iron-sulfur</keyword>
<evidence type="ECO:0000256" key="7">
    <source>
        <dbReference type="ARBA" id="ARBA00023004"/>
    </source>
</evidence>
<dbReference type="GO" id="GO:0051539">
    <property type="term" value="F:4 iron, 4 sulfur cluster binding"/>
    <property type="evidence" value="ECO:0007669"/>
    <property type="project" value="UniProtKB-KW"/>
</dbReference>
<name>A0A411HIF8_9GAMM</name>
<keyword evidence="12" id="KW-1185">Reference proteome</keyword>
<keyword evidence="7" id="KW-0408">Iron</keyword>
<dbReference type="GO" id="GO:0046872">
    <property type="term" value="F:metal ion binding"/>
    <property type="evidence" value="ECO:0007669"/>
    <property type="project" value="UniProtKB-KW"/>
</dbReference>
<dbReference type="InterPro" id="IPR000170">
    <property type="entry name" value="High_potential_FeS_prot"/>
</dbReference>
<dbReference type="PROSITE" id="PS51318">
    <property type="entry name" value="TAT"/>
    <property type="match status" value="1"/>
</dbReference>
<protein>
    <submittedName>
        <fullName evidence="11">Twin-arginine translocation signal domain-containing protein</fullName>
    </submittedName>
</protein>
<feature type="domain" description="High potential iron-sulfur proteins family profile" evidence="10">
    <location>
        <begin position="37"/>
        <end position="115"/>
    </location>
</feature>
<evidence type="ECO:0000256" key="1">
    <source>
        <dbReference type="ARBA" id="ARBA00002137"/>
    </source>
</evidence>
<dbReference type="NCBIfam" id="TIGR01409">
    <property type="entry name" value="TAT_signal_seq"/>
    <property type="match status" value="1"/>
</dbReference>
<evidence type="ECO:0000256" key="8">
    <source>
        <dbReference type="ARBA" id="ARBA00023014"/>
    </source>
</evidence>
<evidence type="ECO:0000259" key="10">
    <source>
        <dbReference type="PROSITE" id="PS51373"/>
    </source>
</evidence>
<dbReference type="OrthoDB" id="5298540at2"/>
<dbReference type="InterPro" id="IPR019546">
    <property type="entry name" value="TAT_signal_bac_arc"/>
</dbReference>
<dbReference type="GO" id="GO:0019646">
    <property type="term" value="P:aerobic electron transport chain"/>
    <property type="evidence" value="ECO:0007669"/>
    <property type="project" value="InterPro"/>
</dbReference>
<comment type="function">
    <text evidence="1">Specific class of high-redox-potential 4Fe-4S ferredoxins. Functions in anaerobic electron transport in most purple and in some other photosynthetic bacteria and in at least one genus (Paracoccus) of halophilic, denitrifying bacteria.</text>
</comment>
<dbReference type="EMBL" id="CP035704">
    <property type="protein sequence ID" value="QBB70204.1"/>
    <property type="molecule type" value="Genomic_DNA"/>
</dbReference>
<dbReference type="Pfam" id="PF01355">
    <property type="entry name" value="HIPIP"/>
    <property type="match status" value="1"/>
</dbReference>
<gene>
    <name evidence="11" type="ORF">ELE36_07410</name>
</gene>
<keyword evidence="4" id="KW-0479">Metal-binding</keyword>
<keyword evidence="6" id="KW-0249">Electron transport</keyword>
<keyword evidence="5 9" id="KW-0732">Signal</keyword>
<evidence type="ECO:0000256" key="3">
    <source>
        <dbReference type="ARBA" id="ARBA00022485"/>
    </source>
</evidence>
<reference evidence="11 12" key="1">
    <citation type="submission" date="2019-01" db="EMBL/GenBank/DDBJ databases">
        <title>Pseudolysobacter antarctica gen. nov., sp. nov., isolated from Fildes Peninsula, Antarctica.</title>
        <authorList>
            <person name="Wei Z."/>
            <person name="Peng F."/>
        </authorList>
    </citation>
    <scope>NUCLEOTIDE SEQUENCE [LARGE SCALE GENOMIC DNA]</scope>
    <source>
        <strain evidence="11 12">AQ6-296</strain>
    </source>
</reference>
<dbReference type="PROSITE" id="PS51373">
    <property type="entry name" value="HIPIP"/>
    <property type="match status" value="1"/>
</dbReference>
<dbReference type="Gene3D" id="4.10.490.10">
    <property type="entry name" value="High potential iron-sulphur protein"/>
    <property type="match status" value="1"/>
</dbReference>
<dbReference type="Proteomes" id="UP000291562">
    <property type="component" value="Chromosome"/>
</dbReference>
<dbReference type="SUPFAM" id="SSF57652">
    <property type="entry name" value="HIPIP (high potential iron protein)"/>
    <property type="match status" value="1"/>
</dbReference>
<dbReference type="AlphaFoldDB" id="A0A411HIF8"/>
<feature type="chain" id="PRO_5019248347" evidence="9">
    <location>
        <begin position="38"/>
        <end position="115"/>
    </location>
</feature>
<feature type="signal peptide" evidence="9">
    <location>
        <begin position="1"/>
        <end position="37"/>
    </location>
</feature>
<evidence type="ECO:0000256" key="6">
    <source>
        <dbReference type="ARBA" id="ARBA00022982"/>
    </source>
</evidence>
<keyword evidence="2" id="KW-0813">Transport</keyword>
<dbReference type="RefSeq" id="WP_129832463.1">
    <property type="nucleotide sequence ID" value="NZ_CP035704.1"/>
</dbReference>
<evidence type="ECO:0000313" key="12">
    <source>
        <dbReference type="Proteomes" id="UP000291562"/>
    </source>
</evidence>
<sequence length="115" mass="11931">MSNSSPNATRRRFLQLAAIGAASAPLLGILAQRDAYADDLPHLTESDGTATALGYKEDASKADAAKFPAYKPGLNCAGCQFFQGKAGDAFAPCQLFPGKAVSSKGWCSGFNAKKA</sequence>
<evidence type="ECO:0000256" key="9">
    <source>
        <dbReference type="SAM" id="SignalP"/>
    </source>
</evidence>
<dbReference type="InterPro" id="IPR006311">
    <property type="entry name" value="TAT_signal"/>
</dbReference>
<evidence type="ECO:0000256" key="2">
    <source>
        <dbReference type="ARBA" id="ARBA00022448"/>
    </source>
</evidence>
<evidence type="ECO:0000313" key="11">
    <source>
        <dbReference type="EMBL" id="QBB70204.1"/>
    </source>
</evidence>
<evidence type="ECO:0000256" key="4">
    <source>
        <dbReference type="ARBA" id="ARBA00022723"/>
    </source>
</evidence>
<dbReference type="InterPro" id="IPR036369">
    <property type="entry name" value="HIPIP_sf"/>
</dbReference>
<evidence type="ECO:0000256" key="5">
    <source>
        <dbReference type="ARBA" id="ARBA00022729"/>
    </source>
</evidence>